<dbReference type="PROSITE" id="PS00028">
    <property type="entry name" value="ZINC_FINGER_C2H2_1"/>
    <property type="match status" value="14"/>
</dbReference>
<evidence type="ECO:0000259" key="14">
    <source>
        <dbReference type="PROSITE" id="PS50157"/>
    </source>
</evidence>
<feature type="domain" description="C2H2-type" evidence="14">
    <location>
        <begin position="588"/>
        <end position="615"/>
    </location>
</feature>
<accession>A0AAD9R723</accession>
<dbReference type="FunFam" id="3.30.160.60:FF:000624">
    <property type="entry name" value="zinc finger protein 697"/>
    <property type="match status" value="2"/>
</dbReference>
<dbReference type="FunFam" id="3.30.160.60:FF:000770">
    <property type="entry name" value="zinc finger protein 16"/>
    <property type="match status" value="1"/>
</dbReference>
<feature type="domain" description="C2H2-type" evidence="14">
    <location>
        <begin position="355"/>
        <end position="382"/>
    </location>
</feature>
<dbReference type="PROSITE" id="PS50157">
    <property type="entry name" value="ZINC_FINGER_C2H2_2"/>
    <property type="match status" value="15"/>
</dbReference>
<sequence length="1045" mass="113182">MKVEEESGNGKEQTPEVLCAENKKNESNSDQLTKPLPSAQVGTDGVDQQSGSSQVATDVGTSVSQEDTPASSGSDSHHPQTLYVAIQPGAESGQTEHPAVYLEVVEAGSGTEVASSDGQVNLVQEEMVIDNAASTEVTTIPTSVFSQVMDQATLSTMQAEMIAVQVLSQSATGDIQYLQHQSPRFIPIVTSADASTINSLQATLSQMPLATLQINSSQPGATTQTIQLPGGQTIQVPLSVTQMSALASATTESGGASSGANSMTTNTEAIIAAATNAEAAAAVAQEQGATLVTVHPAVIEAPLNATEGQANEGEENEGDDDGKPKYTCEICGKSYIRSWSYYGHMREHASGEKQHKCDVCGKVFNYASNLRQHVLIHTGEKPYECEYCDKAFNNPSSLRSHVLSHSEDKPYICDHPGCGKAFNNPGSLRVHRRVHQEEKPHKCEVEGCDKAFKTPAELSRHAFRHTGEKPHKCDQCDKAFIRYDDLKRHYRIHTGEKPFKCDQCDFACIQSFDLVKHKFTHSGDKPYKCDVCPKQFTRPARLRDHMRTHTGEKPYICDVCGKGFAIQTGLKSHQDHVPQAVHTGDKPFKCDECEKTFRTQLELQSHMGRHTGVKPFKCDICGKEFISTITFKRHAIVHSGEKPFQCPECGRRFARSTDLKVHMPVHSEDKPYKCGECEKMFTRFSTLKEHIRTHTGERPFKCNVCSREFNHRSHFNNHLRIHTGEKPFKCEICEKDFSRKASLRYHMKVHNKSDGRVKIRSNKKGPEEQSDTDLLDEQPHDNTSVEQTMSEQTISTVNIGHLGNEAEVQLAEALVAVSEAVVAAAAEVDDNPRVVTVEETAHSSAEDAVLQQHLSDARSVRASILVDPVTQAAVSAGISASDVGHSVVETVVSTSMSQVVDIPASGSEVAVGVGIPHGQVHIMEVADATGTSDVQTAIGEAMQAGHVTIDTSDALGITVPAEILAAMAAAQSHPHLLIATADQQLMQAQVNVGADQPVLEAHGASGGSADEGGLRESTETVDSMSGREMASTLGTEQVEQPMETE</sequence>
<evidence type="ECO:0000256" key="9">
    <source>
        <dbReference type="ARBA" id="ARBA00023125"/>
    </source>
</evidence>
<dbReference type="FunFam" id="3.30.160.60:FF:001480">
    <property type="entry name" value="Si:cabz01071911.3"/>
    <property type="match status" value="2"/>
</dbReference>
<dbReference type="GO" id="GO:0005634">
    <property type="term" value="C:nucleus"/>
    <property type="evidence" value="ECO:0007669"/>
    <property type="project" value="UniProtKB-SubCell"/>
</dbReference>
<feature type="domain" description="C2H2-type" evidence="14">
    <location>
        <begin position="441"/>
        <end position="470"/>
    </location>
</feature>
<comment type="similarity">
    <text evidence="3">Belongs to the krueppel C2H2-type zinc-finger protein family.</text>
</comment>
<evidence type="ECO:0000256" key="3">
    <source>
        <dbReference type="ARBA" id="ARBA00006991"/>
    </source>
</evidence>
<evidence type="ECO:0000313" key="16">
    <source>
        <dbReference type="EMBL" id="KAK2574209.1"/>
    </source>
</evidence>
<dbReference type="GO" id="GO:0000978">
    <property type="term" value="F:RNA polymerase II cis-regulatory region sequence-specific DNA binding"/>
    <property type="evidence" value="ECO:0007669"/>
    <property type="project" value="TreeGrafter"/>
</dbReference>
<dbReference type="FunFam" id="3.30.160.60:FF:000634">
    <property type="entry name" value="Zinc finger X-chromosomal protein"/>
    <property type="match status" value="1"/>
</dbReference>
<evidence type="ECO:0000256" key="7">
    <source>
        <dbReference type="ARBA" id="ARBA00022833"/>
    </source>
</evidence>
<dbReference type="SMART" id="SM00355">
    <property type="entry name" value="ZnF_C2H2"/>
    <property type="match status" value="15"/>
</dbReference>
<reference evidence="16" key="2">
    <citation type="journal article" date="2023" name="Science">
        <title>Genomic signatures of disease resistance in endangered staghorn corals.</title>
        <authorList>
            <person name="Vollmer S.V."/>
            <person name="Selwyn J.D."/>
            <person name="Despard B.A."/>
            <person name="Roesel C.L."/>
        </authorList>
    </citation>
    <scope>NUCLEOTIDE SEQUENCE</scope>
    <source>
        <strain evidence="16">K2</strain>
    </source>
</reference>
<keyword evidence="10" id="KW-0804">Transcription</keyword>
<evidence type="ECO:0000256" key="10">
    <source>
        <dbReference type="ARBA" id="ARBA00023163"/>
    </source>
</evidence>
<dbReference type="FunFam" id="3.30.160.60:FF:001049">
    <property type="entry name" value="zinc finger protein 319"/>
    <property type="match status" value="1"/>
</dbReference>
<feature type="region of interest" description="Disordered" evidence="13">
    <location>
        <begin position="1"/>
        <end position="79"/>
    </location>
</feature>
<keyword evidence="7" id="KW-0862">Zinc</keyword>
<dbReference type="FunFam" id="3.30.160.60:FF:000614">
    <property type="entry name" value="Zinc finger protein 142"/>
    <property type="match status" value="1"/>
</dbReference>
<dbReference type="EMBL" id="JARQWQ010000001">
    <property type="protein sequence ID" value="KAK2574209.1"/>
    <property type="molecule type" value="Genomic_DNA"/>
</dbReference>
<organism evidence="16 17">
    <name type="scientific">Acropora cervicornis</name>
    <name type="common">Staghorn coral</name>
    <dbReference type="NCBI Taxonomy" id="6130"/>
    <lineage>
        <taxon>Eukaryota</taxon>
        <taxon>Metazoa</taxon>
        <taxon>Cnidaria</taxon>
        <taxon>Anthozoa</taxon>
        <taxon>Hexacorallia</taxon>
        <taxon>Scleractinia</taxon>
        <taxon>Astrocoeniina</taxon>
        <taxon>Acroporidae</taxon>
        <taxon>Acropora</taxon>
    </lineage>
</organism>
<feature type="domain" description="C2H2-type" evidence="14">
    <location>
        <begin position="499"/>
        <end position="526"/>
    </location>
</feature>
<feature type="domain" description="C2H2-type" evidence="14">
    <location>
        <begin position="555"/>
        <end position="587"/>
    </location>
</feature>
<evidence type="ECO:0000256" key="8">
    <source>
        <dbReference type="ARBA" id="ARBA00023015"/>
    </source>
</evidence>
<feature type="domain" description="C2H2-type" evidence="14">
    <location>
        <begin position="527"/>
        <end position="554"/>
    </location>
</feature>
<feature type="region of interest" description="Disordered" evidence="13">
    <location>
        <begin position="303"/>
        <end position="323"/>
    </location>
</feature>
<comment type="caution">
    <text evidence="16">The sequence shown here is derived from an EMBL/GenBank/DDBJ whole genome shotgun (WGS) entry which is preliminary data.</text>
</comment>
<dbReference type="FunFam" id="3.30.160.60:FF:003942">
    <property type="match status" value="1"/>
</dbReference>
<evidence type="ECO:0000256" key="1">
    <source>
        <dbReference type="ARBA" id="ARBA00003767"/>
    </source>
</evidence>
<feature type="domain" description="C2H2-type" evidence="14">
    <location>
        <begin position="411"/>
        <end position="440"/>
    </location>
</feature>
<dbReference type="FunFam" id="3.30.160.60:FF:000417">
    <property type="entry name" value="Zinc finger protein"/>
    <property type="match status" value="1"/>
</dbReference>
<evidence type="ECO:0000256" key="2">
    <source>
        <dbReference type="ARBA" id="ARBA00004123"/>
    </source>
</evidence>
<dbReference type="FunFam" id="3.30.160.60:FF:000446">
    <property type="entry name" value="Zinc finger protein"/>
    <property type="match status" value="1"/>
</dbReference>
<feature type="domain" description="C2H2-type" evidence="14">
    <location>
        <begin position="672"/>
        <end position="699"/>
    </location>
</feature>
<feature type="domain" description="C2H2-type" evidence="14">
    <location>
        <begin position="644"/>
        <end position="671"/>
    </location>
</feature>
<feature type="compositionally biased region" description="Polar residues" evidence="13">
    <location>
        <begin position="46"/>
        <end position="74"/>
    </location>
</feature>
<keyword evidence="11" id="KW-0539">Nucleus</keyword>
<evidence type="ECO:0000313" key="17">
    <source>
        <dbReference type="Proteomes" id="UP001249851"/>
    </source>
</evidence>
<keyword evidence="8" id="KW-0805">Transcription regulation</keyword>
<dbReference type="SUPFAM" id="SSF57667">
    <property type="entry name" value="beta-beta-alpha zinc fingers"/>
    <property type="match status" value="8"/>
</dbReference>
<keyword evidence="6 12" id="KW-0863">Zinc-finger</keyword>
<proteinExistence type="inferred from homology"/>
<dbReference type="PANTHER" id="PTHR24388">
    <property type="entry name" value="ZINC FINGER PROTEIN"/>
    <property type="match status" value="1"/>
</dbReference>
<dbReference type="GO" id="GO:0008270">
    <property type="term" value="F:zinc ion binding"/>
    <property type="evidence" value="ECO:0007669"/>
    <property type="project" value="UniProtKB-KW"/>
</dbReference>
<evidence type="ECO:0000256" key="4">
    <source>
        <dbReference type="ARBA" id="ARBA00022723"/>
    </source>
</evidence>
<gene>
    <name evidence="16" type="ORF">P5673_000346</name>
</gene>
<dbReference type="InterPro" id="IPR050527">
    <property type="entry name" value="Snail/Krueppel_Znf"/>
</dbReference>
<dbReference type="PROSITE" id="PS50835">
    <property type="entry name" value="IG_LIKE"/>
    <property type="match status" value="1"/>
</dbReference>
<feature type="domain" description="C2H2-type" evidence="14">
    <location>
        <begin position="616"/>
        <end position="643"/>
    </location>
</feature>
<evidence type="ECO:0000256" key="5">
    <source>
        <dbReference type="ARBA" id="ARBA00022737"/>
    </source>
</evidence>
<keyword evidence="9" id="KW-0238">DNA-binding</keyword>
<dbReference type="AlphaFoldDB" id="A0AAD9R723"/>
<protein>
    <submittedName>
        <fullName evidence="16">Zinc finger protein 665</fullName>
    </submittedName>
</protein>
<evidence type="ECO:0000256" key="6">
    <source>
        <dbReference type="ARBA" id="ARBA00022771"/>
    </source>
</evidence>
<reference evidence="16" key="1">
    <citation type="journal article" date="2023" name="G3 (Bethesda)">
        <title>Whole genome assembly and annotation of the endangered Caribbean coral Acropora cervicornis.</title>
        <authorList>
            <person name="Selwyn J.D."/>
            <person name="Vollmer S.V."/>
        </authorList>
    </citation>
    <scope>NUCLEOTIDE SEQUENCE</scope>
    <source>
        <strain evidence="16">K2</strain>
    </source>
</reference>
<feature type="region of interest" description="Disordered" evidence="13">
    <location>
        <begin position="999"/>
        <end position="1045"/>
    </location>
</feature>
<keyword evidence="4" id="KW-0479">Metal-binding</keyword>
<dbReference type="Proteomes" id="UP001249851">
    <property type="component" value="Unassembled WGS sequence"/>
</dbReference>
<feature type="domain" description="C2H2-type" evidence="14">
    <location>
        <begin position="700"/>
        <end position="727"/>
    </location>
</feature>
<evidence type="ECO:0000256" key="11">
    <source>
        <dbReference type="ARBA" id="ARBA00023242"/>
    </source>
</evidence>
<feature type="domain" description="Ig-like" evidence="15">
    <location>
        <begin position="296"/>
        <end position="404"/>
    </location>
</feature>
<dbReference type="GO" id="GO:0000981">
    <property type="term" value="F:DNA-binding transcription factor activity, RNA polymerase II-specific"/>
    <property type="evidence" value="ECO:0007669"/>
    <property type="project" value="TreeGrafter"/>
</dbReference>
<dbReference type="FunFam" id="3.30.160.60:FF:000125">
    <property type="entry name" value="Putative zinc finger protein 143"/>
    <property type="match status" value="2"/>
</dbReference>
<feature type="domain" description="C2H2-type" evidence="14">
    <location>
        <begin position="326"/>
        <end position="353"/>
    </location>
</feature>
<feature type="domain" description="C2H2-type" evidence="14">
    <location>
        <begin position="383"/>
        <end position="410"/>
    </location>
</feature>
<dbReference type="FunFam" id="3.30.160.60:FF:000065">
    <property type="entry name" value="B-cell CLL/lymphoma 6, member B"/>
    <property type="match status" value="1"/>
</dbReference>
<feature type="compositionally biased region" description="Polar residues" evidence="13">
    <location>
        <begin position="781"/>
        <end position="791"/>
    </location>
</feature>
<evidence type="ECO:0000256" key="12">
    <source>
        <dbReference type="PROSITE-ProRule" id="PRU00042"/>
    </source>
</evidence>
<dbReference type="InterPro" id="IPR007110">
    <property type="entry name" value="Ig-like_dom"/>
</dbReference>
<feature type="domain" description="C2H2-type" evidence="14">
    <location>
        <begin position="471"/>
        <end position="498"/>
    </location>
</feature>
<dbReference type="Gene3D" id="3.30.160.60">
    <property type="entry name" value="Classic Zinc Finger"/>
    <property type="match status" value="15"/>
</dbReference>
<dbReference type="Pfam" id="PF00096">
    <property type="entry name" value="zf-C2H2"/>
    <property type="match status" value="13"/>
</dbReference>
<dbReference type="InterPro" id="IPR036236">
    <property type="entry name" value="Znf_C2H2_sf"/>
</dbReference>
<name>A0AAD9R723_ACRCE</name>
<keyword evidence="17" id="KW-1185">Reference proteome</keyword>
<keyword evidence="5" id="KW-0677">Repeat</keyword>
<dbReference type="PANTHER" id="PTHR24388:SF54">
    <property type="entry name" value="PROTEIN ESCARGOT"/>
    <property type="match status" value="1"/>
</dbReference>
<comment type="subcellular location">
    <subcellularLocation>
        <location evidence="2">Nucleus</location>
    </subcellularLocation>
</comment>
<evidence type="ECO:0000256" key="13">
    <source>
        <dbReference type="SAM" id="MobiDB-lite"/>
    </source>
</evidence>
<feature type="domain" description="C2H2-type" evidence="14">
    <location>
        <begin position="728"/>
        <end position="755"/>
    </location>
</feature>
<dbReference type="InterPro" id="IPR013087">
    <property type="entry name" value="Znf_C2H2_type"/>
</dbReference>
<comment type="function">
    <text evidence="1">May be involved in transcriptional regulation.</text>
</comment>
<feature type="region of interest" description="Disordered" evidence="13">
    <location>
        <begin position="752"/>
        <end position="791"/>
    </location>
</feature>
<evidence type="ECO:0000259" key="15">
    <source>
        <dbReference type="PROSITE" id="PS50835"/>
    </source>
</evidence>